<dbReference type="InterPro" id="IPR013783">
    <property type="entry name" value="Ig-like_fold"/>
</dbReference>
<evidence type="ECO:0000259" key="1">
    <source>
        <dbReference type="Pfam" id="PF21460"/>
    </source>
</evidence>
<reference evidence="3" key="1">
    <citation type="journal article" date="2017" name="PLoS ONE">
        <title>The Agassiz's desert tortoise genome provides a resource for the conservation of a threatened species.</title>
        <authorList>
            <person name="Tollis M."/>
            <person name="DeNardo D.F."/>
            <person name="Cornelius J.A."/>
            <person name="Dolby G.A."/>
            <person name="Edwards T."/>
            <person name="Henen B.T."/>
            <person name="Karl A.E."/>
            <person name="Murphy R.W."/>
            <person name="Kusumi K."/>
        </authorList>
    </citation>
    <scope>NUCLEOTIDE SEQUENCE [LARGE SCALE GENOMIC DNA]</scope>
</reference>
<sequence length="65" mass="7395">HSPWVKRCTGLCYRCAFLPPAESLPMQSLHCYNDFTSQMTCTWQECTAARCFLSVTLHHENTGGK</sequence>
<evidence type="ECO:0000313" key="2">
    <source>
        <dbReference type="Ensembl" id="ENSGAGP00000007585.1"/>
    </source>
</evidence>
<dbReference type="Pfam" id="PF21460">
    <property type="entry name" value="IL3Rb_N"/>
    <property type="match status" value="1"/>
</dbReference>
<reference evidence="2" key="3">
    <citation type="submission" date="2025-09" db="UniProtKB">
        <authorList>
            <consortium name="Ensembl"/>
        </authorList>
    </citation>
    <scope>IDENTIFICATION</scope>
</reference>
<protein>
    <recommendedName>
        <fullName evidence="1">Cytokine receptor common subunit beta N-terminal domain-containing protein</fullName>
    </recommendedName>
</protein>
<feature type="domain" description="Cytokine receptor common subunit beta N-terminal" evidence="1">
    <location>
        <begin position="24"/>
        <end position="61"/>
    </location>
</feature>
<dbReference type="InterPro" id="IPR048668">
    <property type="entry name" value="IL3RB_N"/>
</dbReference>
<dbReference type="Gene3D" id="2.60.40.10">
    <property type="entry name" value="Immunoglobulins"/>
    <property type="match status" value="1"/>
</dbReference>
<name>A0A452GZH1_9SAUR</name>
<proteinExistence type="predicted"/>
<dbReference type="Proteomes" id="UP000291020">
    <property type="component" value="Unassembled WGS sequence"/>
</dbReference>
<keyword evidence="3" id="KW-1185">Reference proteome</keyword>
<dbReference type="STRING" id="38772.ENSGAGP00000007585"/>
<dbReference type="SUPFAM" id="SSF49265">
    <property type="entry name" value="Fibronectin type III"/>
    <property type="match status" value="1"/>
</dbReference>
<accession>A0A452GZH1</accession>
<dbReference type="AlphaFoldDB" id="A0A452GZH1"/>
<dbReference type="Ensembl" id="ENSGAGT00000008756.1">
    <property type="protein sequence ID" value="ENSGAGP00000007585.1"/>
    <property type="gene ID" value="ENSGAGG00000006070.1"/>
</dbReference>
<dbReference type="InterPro" id="IPR036116">
    <property type="entry name" value="FN3_sf"/>
</dbReference>
<evidence type="ECO:0000313" key="3">
    <source>
        <dbReference type="Proteomes" id="UP000291020"/>
    </source>
</evidence>
<organism evidence="2 3">
    <name type="scientific">Gopherus agassizii</name>
    <name type="common">Agassiz's desert tortoise</name>
    <dbReference type="NCBI Taxonomy" id="38772"/>
    <lineage>
        <taxon>Eukaryota</taxon>
        <taxon>Metazoa</taxon>
        <taxon>Chordata</taxon>
        <taxon>Craniata</taxon>
        <taxon>Vertebrata</taxon>
        <taxon>Euteleostomi</taxon>
        <taxon>Archelosauria</taxon>
        <taxon>Testudinata</taxon>
        <taxon>Testudines</taxon>
        <taxon>Cryptodira</taxon>
        <taxon>Durocryptodira</taxon>
        <taxon>Testudinoidea</taxon>
        <taxon>Testudinidae</taxon>
        <taxon>Gopherus</taxon>
    </lineage>
</organism>
<reference evidence="2" key="2">
    <citation type="submission" date="2025-08" db="UniProtKB">
        <authorList>
            <consortium name="Ensembl"/>
        </authorList>
    </citation>
    <scope>IDENTIFICATION</scope>
</reference>